<dbReference type="GO" id="GO:0015628">
    <property type="term" value="P:protein secretion by the type II secretion system"/>
    <property type="evidence" value="ECO:0007669"/>
    <property type="project" value="InterPro"/>
</dbReference>
<dbReference type="InterPro" id="IPR007690">
    <property type="entry name" value="T2SS_GspM"/>
</dbReference>
<dbReference type="Proteomes" id="UP001069090">
    <property type="component" value="Unassembled WGS sequence"/>
</dbReference>
<evidence type="ECO:0000256" key="2">
    <source>
        <dbReference type="ARBA" id="ARBA00010637"/>
    </source>
</evidence>
<dbReference type="GO" id="GO:0015627">
    <property type="term" value="C:type II protein secretion system complex"/>
    <property type="evidence" value="ECO:0007669"/>
    <property type="project" value="InterPro"/>
</dbReference>
<name>A0A9J6RNU7_9GAMM</name>
<dbReference type="Gene3D" id="3.30.1360.100">
    <property type="entry name" value="General secretion pathway protein M, EpsM"/>
    <property type="match status" value="1"/>
</dbReference>
<comment type="caution">
    <text evidence="12">The sequence shown here is derived from an EMBL/GenBank/DDBJ whole genome shotgun (WGS) entry which is preliminary data.</text>
</comment>
<keyword evidence="6 11" id="KW-0812">Transmembrane</keyword>
<dbReference type="InterPro" id="IPR023229">
    <property type="entry name" value="T2SS_M_periplasmic_sf"/>
</dbReference>
<comment type="function">
    <text evidence="10">Inner membrane component of the type II secretion system required for the energy-dependent secretion of extracellular factors such as proteases and toxins from the periplasm.</text>
</comment>
<keyword evidence="7 10" id="KW-0653">Protein transport</keyword>
<dbReference type="PIRSF" id="PIRSF006291">
    <property type="entry name" value="GspM"/>
    <property type="match status" value="1"/>
</dbReference>
<keyword evidence="13" id="KW-1185">Reference proteome</keyword>
<comment type="similarity">
    <text evidence="2 10">Belongs to the GSP M family.</text>
</comment>
<keyword evidence="8 11" id="KW-1133">Transmembrane helix</keyword>
<evidence type="ECO:0000256" key="6">
    <source>
        <dbReference type="ARBA" id="ARBA00022692"/>
    </source>
</evidence>
<evidence type="ECO:0000256" key="7">
    <source>
        <dbReference type="ARBA" id="ARBA00022927"/>
    </source>
</evidence>
<evidence type="ECO:0000256" key="4">
    <source>
        <dbReference type="ARBA" id="ARBA00022475"/>
    </source>
</evidence>
<comment type="subcellular location">
    <subcellularLocation>
        <location evidence="1">Cell inner membrane</location>
        <topology evidence="1">Single-pass membrane protein</topology>
    </subcellularLocation>
</comment>
<evidence type="ECO:0000256" key="8">
    <source>
        <dbReference type="ARBA" id="ARBA00022989"/>
    </source>
</evidence>
<dbReference type="EMBL" id="JAPTGG010000008">
    <property type="protein sequence ID" value="MCZ0865677.1"/>
    <property type="molecule type" value="Genomic_DNA"/>
</dbReference>
<reference evidence="12 13" key="1">
    <citation type="submission" date="2022-12" db="EMBL/GenBank/DDBJ databases">
        <title>Dasania phycosphaerae sp. nov., isolated from particulate material of the south coast of Korea.</title>
        <authorList>
            <person name="Jiang Y."/>
        </authorList>
    </citation>
    <scope>NUCLEOTIDE SEQUENCE [LARGE SCALE GENOMIC DNA]</scope>
    <source>
        <strain evidence="12 13">GY-19</strain>
    </source>
</reference>
<evidence type="ECO:0000256" key="10">
    <source>
        <dbReference type="PIRNR" id="PIRNR006291"/>
    </source>
</evidence>
<keyword evidence="9 10" id="KW-0472">Membrane</keyword>
<feature type="transmembrane region" description="Helical" evidence="11">
    <location>
        <begin position="24"/>
        <end position="43"/>
    </location>
</feature>
<keyword evidence="4 10" id="KW-1003">Cell membrane</keyword>
<evidence type="ECO:0000256" key="9">
    <source>
        <dbReference type="ARBA" id="ARBA00023136"/>
    </source>
</evidence>
<dbReference type="GO" id="GO:0005886">
    <property type="term" value="C:plasma membrane"/>
    <property type="evidence" value="ECO:0007669"/>
    <property type="project" value="UniProtKB-SubCell"/>
</dbReference>
<dbReference type="Pfam" id="PF04612">
    <property type="entry name" value="T2SSM"/>
    <property type="match status" value="1"/>
</dbReference>
<evidence type="ECO:0000256" key="11">
    <source>
        <dbReference type="SAM" id="Phobius"/>
    </source>
</evidence>
<evidence type="ECO:0000256" key="5">
    <source>
        <dbReference type="ARBA" id="ARBA00022519"/>
    </source>
</evidence>
<sequence>METIKNIQQQLLERFNQLKRKEQYYIVALLLLLVPYVFYMLLWKPVVAENTQLKQANVLAQQQLQTVQQLAQKYKQLSSSGASNNTEVNLPQLIDTSLLRHKLALKRMQPSASGDIQLRFEEVSFNHLVAWLHELETVYGVVVKDASITPGNSDGVVSSSVRLRKG</sequence>
<evidence type="ECO:0000313" key="12">
    <source>
        <dbReference type="EMBL" id="MCZ0865677.1"/>
    </source>
</evidence>
<proteinExistence type="inferred from homology"/>
<gene>
    <name evidence="12" type="ORF">O0V09_10715</name>
</gene>
<accession>A0A9J6RNU7</accession>
<keyword evidence="3 10" id="KW-0813">Transport</keyword>
<dbReference type="AlphaFoldDB" id="A0A9J6RNU7"/>
<evidence type="ECO:0000256" key="1">
    <source>
        <dbReference type="ARBA" id="ARBA00004377"/>
    </source>
</evidence>
<dbReference type="SUPFAM" id="SSF103054">
    <property type="entry name" value="General secretion pathway protein M, EpsM"/>
    <property type="match status" value="1"/>
</dbReference>
<organism evidence="12 13">
    <name type="scientific">Dasania phycosphaerae</name>
    <dbReference type="NCBI Taxonomy" id="2950436"/>
    <lineage>
        <taxon>Bacteria</taxon>
        <taxon>Pseudomonadati</taxon>
        <taxon>Pseudomonadota</taxon>
        <taxon>Gammaproteobacteria</taxon>
        <taxon>Cellvibrionales</taxon>
        <taxon>Spongiibacteraceae</taxon>
        <taxon>Dasania</taxon>
    </lineage>
</organism>
<keyword evidence="5 10" id="KW-0997">Cell inner membrane</keyword>
<evidence type="ECO:0000313" key="13">
    <source>
        <dbReference type="Proteomes" id="UP001069090"/>
    </source>
</evidence>
<protein>
    <recommendedName>
        <fullName evidence="10">Type II secretion system protein M</fullName>
        <shortName evidence="10">T2SS protein M</shortName>
    </recommendedName>
    <alternativeName>
        <fullName evidence="10">General secretion pathway protein M</fullName>
    </alternativeName>
</protein>
<dbReference type="RefSeq" id="WP_258331821.1">
    <property type="nucleotide sequence ID" value="NZ_JAPTGG010000008.1"/>
</dbReference>
<evidence type="ECO:0000256" key="3">
    <source>
        <dbReference type="ARBA" id="ARBA00022448"/>
    </source>
</evidence>